<comment type="caution">
    <text evidence="4">The sequence shown here is derived from an EMBL/GenBank/DDBJ whole genome shotgun (WGS) entry which is preliminary data.</text>
</comment>
<protein>
    <submittedName>
        <fullName evidence="4">GNAT family N-acetyltransferase</fullName>
    </submittedName>
</protein>
<keyword evidence="2" id="KW-0012">Acyltransferase</keyword>
<dbReference type="InterPro" id="IPR050832">
    <property type="entry name" value="Bact_Acetyltransf"/>
</dbReference>
<accession>A0AA40XX21</accession>
<dbReference type="Proteomes" id="UP000616785">
    <property type="component" value="Unassembled WGS sequence"/>
</dbReference>
<dbReference type="GO" id="GO:0016747">
    <property type="term" value="F:acyltransferase activity, transferring groups other than amino-acyl groups"/>
    <property type="evidence" value="ECO:0007669"/>
    <property type="project" value="InterPro"/>
</dbReference>
<dbReference type="AlphaFoldDB" id="A0AA40XX21"/>
<dbReference type="PANTHER" id="PTHR43877">
    <property type="entry name" value="AMINOALKYLPHOSPHONATE N-ACETYLTRANSFERASE-RELATED-RELATED"/>
    <property type="match status" value="1"/>
</dbReference>
<feature type="domain" description="N-acetyltransferase" evidence="3">
    <location>
        <begin position="3"/>
        <end position="156"/>
    </location>
</feature>
<dbReference type="PROSITE" id="PS51186">
    <property type="entry name" value="GNAT"/>
    <property type="match status" value="1"/>
</dbReference>
<dbReference type="SUPFAM" id="SSF55729">
    <property type="entry name" value="Acyl-CoA N-acyltransferases (Nat)"/>
    <property type="match status" value="1"/>
</dbReference>
<name>A0AA40XX21_STEMA</name>
<dbReference type="CDD" id="cd04301">
    <property type="entry name" value="NAT_SF"/>
    <property type="match status" value="1"/>
</dbReference>
<proteinExistence type="predicted"/>
<evidence type="ECO:0000256" key="2">
    <source>
        <dbReference type="ARBA" id="ARBA00023315"/>
    </source>
</evidence>
<dbReference type="Pfam" id="PF00583">
    <property type="entry name" value="Acetyltransf_1"/>
    <property type="match status" value="1"/>
</dbReference>
<dbReference type="Gene3D" id="3.40.630.30">
    <property type="match status" value="1"/>
</dbReference>
<evidence type="ECO:0000256" key="1">
    <source>
        <dbReference type="ARBA" id="ARBA00022679"/>
    </source>
</evidence>
<evidence type="ECO:0000313" key="4">
    <source>
        <dbReference type="EMBL" id="MBH1638038.1"/>
    </source>
</evidence>
<keyword evidence="1" id="KW-0808">Transferase</keyword>
<gene>
    <name evidence="4" type="ORF">I5U57_01080</name>
</gene>
<reference evidence="4" key="1">
    <citation type="submission" date="2020-11" db="EMBL/GenBank/DDBJ databases">
        <title>Enhanced detection system for hospital associated transmission using whole genome sequencing surveillance.</title>
        <authorList>
            <person name="Harrison L.H."/>
            <person name="Van Tyne D."/>
            <person name="Marsh J.W."/>
            <person name="Griffith M.P."/>
            <person name="Snyder D.J."/>
            <person name="Cooper V.S."/>
            <person name="Mustapha M."/>
        </authorList>
    </citation>
    <scope>NUCLEOTIDE SEQUENCE</scope>
    <source>
        <strain evidence="4">STEN00092</strain>
    </source>
</reference>
<organism evidence="4 5">
    <name type="scientific">Stenotrophomonas maltophilia</name>
    <name type="common">Pseudomonas maltophilia</name>
    <name type="synonym">Xanthomonas maltophilia</name>
    <dbReference type="NCBI Taxonomy" id="40324"/>
    <lineage>
        <taxon>Bacteria</taxon>
        <taxon>Pseudomonadati</taxon>
        <taxon>Pseudomonadota</taxon>
        <taxon>Gammaproteobacteria</taxon>
        <taxon>Lysobacterales</taxon>
        <taxon>Lysobacteraceae</taxon>
        <taxon>Stenotrophomonas</taxon>
        <taxon>Stenotrophomonas maltophilia group</taxon>
    </lineage>
</organism>
<sequence>MSVNVRVADVADLEQLAVLFDEYRQFYAQPSDLGLARRFMRSRLSEGDSLVLVAENEGTGVAGFTQLYPLFDSVSTCSSFILYDLYVNKRSRRSGLARALMVEAVEQARRRGAGRVMSTSGRKRTSPGMGLGMFIVGWADVRSWTKATSKASCRCPDSALALSSR</sequence>
<dbReference type="EMBL" id="JADUNO010000002">
    <property type="protein sequence ID" value="MBH1638038.1"/>
    <property type="molecule type" value="Genomic_DNA"/>
</dbReference>
<dbReference type="InterPro" id="IPR000182">
    <property type="entry name" value="GNAT_dom"/>
</dbReference>
<dbReference type="InterPro" id="IPR016181">
    <property type="entry name" value="Acyl_CoA_acyltransferase"/>
</dbReference>
<evidence type="ECO:0000259" key="3">
    <source>
        <dbReference type="PROSITE" id="PS51186"/>
    </source>
</evidence>
<evidence type="ECO:0000313" key="5">
    <source>
        <dbReference type="Proteomes" id="UP000616785"/>
    </source>
</evidence>